<dbReference type="OrthoDB" id="110543at2157"/>
<comment type="caution">
    <text evidence="1">The sequence shown here is derived from an EMBL/GenBank/DDBJ whole genome shotgun (WGS) entry which is preliminary data.</text>
</comment>
<proteinExistence type="predicted"/>
<keyword evidence="2" id="KW-1185">Reference proteome</keyword>
<accession>A0A483CL98</accession>
<dbReference type="GO" id="GO:0003677">
    <property type="term" value="F:DNA binding"/>
    <property type="evidence" value="ECO:0007669"/>
    <property type="project" value="InterPro"/>
</dbReference>
<gene>
    <name evidence="1" type="ORF">CUJ86_09835</name>
</gene>
<dbReference type="InterPro" id="IPR007636">
    <property type="entry name" value="Restrct_endonuc_II_XhoI"/>
</dbReference>
<dbReference type="EMBL" id="PGCL01000004">
    <property type="protein sequence ID" value="TAJ43718.1"/>
    <property type="molecule type" value="Genomic_DNA"/>
</dbReference>
<dbReference type="Proteomes" id="UP000292580">
    <property type="component" value="Unassembled WGS sequence"/>
</dbReference>
<dbReference type="GO" id="GO:0009307">
    <property type="term" value="P:DNA restriction-modification system"/>
    <property type="evidence" value="ECO:0007669"/>
    <property type="project" value="InterPro"/>
</dbReference>
<keyword evidence="1" id="KW-0255">Endonuclease</keyword>
<dbReference type="AlphaFoldDB" id="A0A483CL98"/>
<keyword evidence="1" id="KW-0540">Nuclease</keyword>
<evidence type="ECO:0000313" key="1">
    <source>
        <dbReference type="EMBL" id="TAJ43718.1"/>
    </source>
</evidence>
<organism evidence="1 2">
    <name type="scientific">Methanofollis fontis</name>
    <dbReference type="NCBI Taxonomy" id="2052832"/>
    <lineage>
        <taxon>Archaea</taxon>
        <taxon>Methanobacteriati</taxon>
        <taxon>Methanobacteriota</taxon>
        <taxon>Stenosarchaea group</taxon>
        <taxon>Methanomicrobia</taxon>
        <taxon>Methanomicrobiales</taxon>
        <taxon>Methanomicrobiaceae</taxon>
        <taxon>Methanofollis</taxon>
    </lineage>
</organism>
<sequence>MVNERILQEISRDDYFSDAVRYFWDKRASQAEDQNNRGVKDQGSRSEATGGKHMDGFFSLIETLLLDVGVPAEDICTRKRNLDLPGFFRAEKQWDLIVIKHRPEGEKELVAVLELKSQKGPSFGNNINNRTEEVLGSAYDLWTAYREGAFKTSPSPWLGYMLLLEDCDKSRKSVRNNEPHFDVFPEFKNASYAERYHQTCLRLVRERVYSEVCYLLADQEEKMKARNYSEPDEMLAGTRFLRSLCSHLNNFYELK</sequence>
<dbReference type="Pfam" id="PF04555">
    <property type="entry name" value="XhoI"/>
    <property type="match status" value="1"/>
</dbReference>
<name>A0A483CL98_9EURY</name>
<dbReference type="RefSeq" id="WP_130647492.1">
    <property type="nucleotide sequence ID" value="NZ_PGCL01000004.1"/>
</dbReference>
<dbReference type="GO" id="GO:0009036">
    <property type="term" value="F:type II site-specific deoxyribonuclease activity"/>
    <property type="evidence" value="ECO:0007669"/>
    <property type="project" value="InterPro"/>
</dbReference>
<protein>
    <submittedName>
        <fullName evidence="1">Restriction endonuclease</fullName>
    </submittedName>
</protein>
<reference evidence="1 2" key="1">
    <citation type="submission" date="2017-11" db="EMBL/GenBank/DDBJ databases">
        <title>Isolation and Characterization of Methanofollis Species from Methane Seep Offshore SW Taiwan.</title>
        <authorList>
            <person name="Teng N.-H."/>
            <person name="Lai M.-C."/>
            <person name="Chen S.-C."/>
        </authorList>
    </citation>
    <scope>NUCLEOTIDE SEQUENCE [LARGE SCALE GENOMIC DNA]</scope>
    <source>
        <strain evidence="1 2">FWC-SCC2</strain>
    </source>
</reference>
<keyword evidence="1" id="KW-0378">Hydrolase</keyword>
<evidence type="ECO:0000313" key="2">
    <source>
        <dbReference type="Proteomes" id="UP000292580"/>
    </source>
</evidence>